<evidence type="ECO:0000256" key="1">
    <source>
        <dbReference type="ARBA" id="ARBA00006759"/>
    </source>
</evidence>
<dbReference type="GO" id="GO:0004521">
    <property type="term" value="F:RNA endonuclease activity"/>
    <property type="evidence" value="ECO:0007669"/>
    <property type="project" value="TreeGrafter"/>
</dbReference>
<keyword evidence="4" id="KW-0862">Zinc</keyword>
<dbReference type="GO" id="GO:0003727">
    <property type="term" value="F:single-stranded RNA binding"/>
    <property type="evidence" value="ECO:0007669"/>
    <property type="project" value="TreeGrafter"/>
</dbReference>
<sequence>MSYVGRAWATARFYKDCAIAGVSYLLTSKTHRAMASLTPLEPVSQLSGSVTRILGHNPGPFTLQGTNTYLLGTGTRKILVDTGEPNVSDYIAALKEVLKNDEIECIVITHWHHDHVGGINNIIAEVLGGKRVPIYKMKREADEQPERFQYIDDGFSVNVDGASLKFIHTPGHTADHFALWLEEEKALFSGDCILGEGTTVFEDLHDYMGSLQKIKGLQPSRIYPGHGPVIDNVDAKVDEYIGHREKREREIVAVLEEHQEITSMDITNKVYASSPWSVRLAALNNVKLVLNKLVKDGVAEKVGFETFKRVHSR</sequence>
<dbReference type="InterPro" id="IPR001279">
    <property type="entry name" value="Metallo-B-lactamas"/>
</dbReference>
<keyword evidence="2" id="KW-0479">Metal-binding</keyword>
<protein>
    <recommendedName>
        <fullName evidence="5">Beta-lactamase-like protein 2 homolog</fullName>
    </recommendedName>
</protein>
<dbReference type="GO" id="GO:0005759">
    <property type="term" value="C:mitochondrial matrix"/>
    <property type="evidence" value="ECO:0007669"/>
    <property type="project" value="TreeGrafter"/>
</dbReference>
<evidence type="ECO:0000256" key="3">
    <source>
        <dbReference type="ARBA" id="ARBA00022801"/>
    </source>
</evidence>
<dbReference type="PANTHER" id="PTHR23131">
    <property type="entry name" value="ENDORIBONUCLEASE LACTB2"/>
    <property type="match status" value="1"/>
</dbReference>
<dbReference type="GO" id="GO:0046872">
    <property type="term" value="F:metal ion binding"/>
    <property type="evidence" value="ECO:0007669"/>
    <property type="project" value="UniProtKB-KW"/>
</dbReference>
<dbReference type="SMART" id="SM00849">
    <property type="entry name" value="Lactamase_B"/>
    <property type="match status" value="1"/>
</dbReference>
<dbReference type="SUPFAM" id="SSF56281">
    <property type="entry name" value="Metallo-hydrolase/oxidoreductase"/>
    <property type="match status" value="1"/>
</dbReference>
<dbReference type="OrthoDB" id="17458at2759"/>
<dbReference type="GO" id="GO:0016787">
    <property type="term" value="F:hydrolase activity"/>
    <property type="evidence" value="ECO:0007669"/>
    <property type="project" value="UniProtKB-KW"/>
</dbReference>
<dbReference type="InterPro" id="IPR036388">
    <property type="entry name" value="WH-like_DNA-bd_sf"/>
</dbReference>
<dbReference type="CDD" id="cd07722">
    <property type="entry name" value="LACTB2-like_MBL-fold"/>
    <property type="match status" value="1"/>
</dbReference>
<evidence type="ECO:0000256" key="4">
    <source>
        <dbReference type="ARBA" id="ARBA00022833"/>
    </source>
</evidence>
<evidence type="ECO:0000259" key="6">
    <source>
        <dbReference type="SMART" id="SM00849"/>
    </source>
</evidence>
<evidence type="ECO:0000256" key="2">
    <source>
        <dbReference type="ARBA" id="ARBA00022723"/>
    </source>
</evidence>
<dbReference type="EMBL" id="CAJGYM010000120">
    <property type="protein sequence ID" value="CAD6198262.1"/>
    <property type="molecule type" value="Genomic_DNA"/>
</dbReference>
<proteinExistence type="inferred from homology"/>
<dbReference type="FunFam" id="3.60.15.10:FF:000017">
    <property type="entry name" value="Lactamase beta 2"/>
    <property type="match status" value="1"/>
</dbReference>
<dbReference type="Gene3D" id="3.60.15.10">
    <property type="entry name" value="Ribonuclease Z/Hydroxyacylglutathione hydrolase-like"/>
    <property type="match status" value="1"/>
</dbReference>
<organism evidence="7 8">
    <name type="scientific">Caenorhabditis auriculariae</name>
    <dbReference type="NCBI Taxonomy" id="2777116"/>
    <lineage>
        <taxon>Eukaryota</taxon>
        <taxon>Metazoa</taxon>
        <taxon>Ecdysozoa</taxon>
        <taxon>Nematoda</taxon>
        <taxon>Chromadorea</taxon>
        <taxon>Rhabditida</taxon>
        <taxon>Rhabditina</taxon>
        <taxon>Rhabditomorpha</taxon>
        <taxon>Rhabditoidea</taxon>
        <taxon>Rhabditidae</taxon>
        <taxon>Peloderinae</taxon>
        <taxon>Caenorhabditis</taxon>
    </lineage>
</organism>
<dbReference type="AlphaFoldDB" id="A0A8S1HR36"/>
<accession>A0A8S1HR36</accession>
<dbReference type="InterPro" id="IPR047921">
    <property type="entry name" value="LACTB2-like_MBL-fold"/>
</dbReference>
<dbReference type="InterPro" id="IPR041516">
    <property type="entry name" value="LACTB2_WH"/>
</dbReference>
<dbReference type="Pfam" id="PF17778">
    <property type="entry name" value="WHD_BLACT"/>
    <property type="match status" value="1"/>
</dbReference>
<evidence type="ECO:0000313" key="8">
    <source>
        <dbReference type="Proteomes" id="UP000835052"/>
    </source>
</evidence>
<evidence type="ECO:0000313" key="7">
    <source>
        <dbReference type="EMBL" id="CAD6198262.1"/>
    </source>
</evidence>
<evidence type="ECO:0000256" key="5">
    <source>
        <dbReference type="ARBA" id="ARBA00069358"/>
    </source>
</evidence>
<keyword evidence="3" id="KW-0378">Hydrolase</keyword>
<reference evidence="7" key="1">
    <citation type="submission" date="2020-10" db="EMBL/GenBank/DDBJ databases">
        <authorList>
            <person name="Kikuchi T."/>
        </authorList>
    </citation>
    <scope>NUCLEOTIDE SEQUENCE</scope>
    <source>
        <strain evidence="7">NKZ352</strain>
    </source>
</reference>
<keyword evidence="8" id="KW-1185">Reference proteome</keyword>
<dbReference type="Gene3D" id="1.10.10.10">
    <property type="entry name" value="Winged helix-like DNA-binding domain superfamily/Winged helix DNA-binding domain"/>
    <property type="match status" value="1"/>
</dbReference>
<name>A0A8S1HR36_9PELO</name>
<dbReference type="PANTHER" id="PTHR23131:SF0">
    <property type="entry name" value="ENDORIBONUCLEASE LACTB2"/>
    <property type="match status" value="1"/>
</dbReference>
<comment type="similarity">
    <text evidence="1">Belongs to the metallo-beta-lactamase superfamily. Glyoxalase II family.</text>
</comment>
<gene>
    <name evidence="7" type="ORF">CAUJ_LOCUS14168</name>
</gene>
<dbReference type="InterPro" id="IPR036866">
    <property type="entry name" value="RibonucZ/Hydroxyglut_hydro"/>
</dbReference>
<dbReference type="Proteomes" id="UP000835052">
    <property type="component" value="Unassembled WGS sequence"/>
</dbReference>
<dbReference type="InterPro" id="IPR050662">
    <property type="entry name" value="Sec-metab_biosynth-thioest"/>
</dbReference>
<feature type="domain" description="Metallo-beta-lactamase" evidence="6">
    <location>
        <begin position="65"/>
        <end position="226"/>
    </location>
</feature>
<comment type="caution">
    <text evidence="7">The sequence shown here is derived from an EMBL/GenBank/DDBJ whole genome shotgun (WGS) entry which is preliminary data.</text>
</comment>
<dbReference type="Pfam" id="PF00753">
    <property type="entry name" value="Lactamase_B"/>
    <property type="match status" value="1"/>
</dbReference>